<dbReference type="AlphaFoldDB" id="A0A426XRA7"/>
<name>A0A426XRA7_ENSVE</name>
<reference evidence="2 3" key="1">
    <citation type="journal article" date="2014" name="Agronomy (Basel)">
        <title>A Draft Genome Sequence for Ensete ventricosum, the Drought-Tolerant Tree Against Hunger.</title>
        <authorList>
            <person name="Harrison J."/>
            <person name="Moore K.A."/>
            <person name="Paszkiewicz K."/>
            <person name="Jones T."/>
            <person name="Grant M."/>
            <person name="Ambacheew D."/>
            <person name="Muzemil S."/>
            <person name="Studholme D.J."/>
        </authorList>
    </citation>
    <scope>NUCLEOTIDE SEQUENCE [LARGE SCALE GENOMIC DNA]</scope>
</reference>
<evidence type="ECO:0000256" key="1">
    <source>
        <dbReference type="SAM" id="MobiDB-lite"/>
    </source>
</evidence>
<comment type="caution">
    <text evidence="2">The sequence shown here is derived from an EMBL/GenBank/DDBJ whole genome shotgun (WGS) entry which is preliminary data.</text>
</comment>
<accession>A0A426XRA7</accession>
<organism evidence="2 3">
    <name type="scientific">Ensete ventricosum</name>
    <name type="common">Abyssinian banana</name>
    <name type="synonym">Musa ensete</name>
    <dbReference type="NCBI Taxonomy" id="4639"/>
    <lineage>
        <taxon>Eukaryota</taxon>
        <taxon>Viridiplantae</taxon>
        <taxon>Streptophyta</taxon>
        <taxon>Embryophyta</taxon>
        <taxon>Tracheophyta</taxon>
        <taxon>Spermatophyta</taxon>
        <taxon>Magnoliopsida</taxon>
        <taxon>Liliopsida</taxon>
        <taxon>Zingiberales</taxon>
        <taxon>Musaceae</taxon>
        <taxon>Ensete</taxon>
    </lineage>
</organism>
<dbReference type="EMBL" id="AMZH03018160">
    <property type="protein sequence ID" value="RRT41962.1"/>
    <property type="molecule type" value="Genomic_DNA"/>
</dbReference>
<dbReference type="Proteomes" id="UP000287651">
    <property type="component" value="Unassembled WGS sequence"/>
</dbReference>
<feature type="region of interest" description="Disordered" evidence="1">
    <location>
        <begin position="1"/>
        <end position="41"/>
    </location>
</feature>
<proteinExistence type="predicted"/>
<evidence type="ECO:0000313" key="2">
    <source>
        <dbReference type="EMBL" id="RRT41962.1"/>
    </source>
</evidence>
<gene>
    <name evidence="2" type="ORF">B296_00049748</name>
</gene>
<protein>
    <submittedName>
        <fullName evidence="2">Uncharacterized protein</fullName>
    </submittedName>
</protein>
<sequence>MKIRQASTQVYEKSQPTTMSTQDFPLTPCQGVTRRPPLRGENDRASCGLAQFGKLPPTRQSMTVGDLTTTHGVHVFAPCRPDVWRCGHLRRLCVGLTSTSATIPTFAQLKDTSSSDPDLVAMPIPLFYIEDSLVANTELPIPYASVL</sequence>
<evidence type="ECO:0000313" key="3">
    <source>
        <dbReference type="Proteomes" id="UP000287651"/>
    </source>
</evidence>
<feature type="compositionally biased region" description="Polar residues" evidence="1">
    <location>
        <begin position="1"/>
        <end position="24"/>
    </location>
</feature>